<keyword evidence="2" id="KW-0813">Transport</keyword>
<evidence type="ECO:0000259" key="11">
    <source>
        <dbReference type="Pfam" id="PF07885"/>
    </source>
</evidence>
<dbReference type="STRING" id="417102.CA982_16940"/>
<comment type="caution">
    <text evidence="12">The sequence shown here is derived from an EMBL/GenBank/DDBJ whole genome shotgun (WGS) entry which is preliminary data.</text>
</comment>
<dbReference type="Gene3D" id="1.20.5.110">
    <property type="match status" value="1"/>
</dbReference>
<keyword evidence="4 10" id="KW-1133">Transmembrane helix</keyword>
<keyword evidence="6 10" id="KW-0472">Membrane</keyword>
<evidence type="ECO:0000256" key="1">
    <source>
        <dbReference type="ARBA" id="ARBA00004141"/>
    </source>
</evidence>
<comment type="subcellular location">
    <subcellularLocation>
        <location evidence="1">Membrane</location>
        <topology evidence="1">Multi-pass membrane protein</topology>
    </subcellularLocation>
</comment>
<evidence type="ECO:0000256" key="4">
    <source>
        <dbReference type="ARBA" id="ARBA00022989"/>
    </source>
</evidence>
<keyword evidence="13" id="KW-1185">Reference proteome</keyword>
<evidence type="ECO:0000256" key="10">
    <source>
        <dbReference type="SAM" id="Phobius"/>
    </source>
</evidence>
<feature type="transmembrane region" description="Helical" evidence="10">
    <location>
        <begin position="116"/>
        <end position="136"/>
    </location>
</feature>
<dbReference type="GO" id="GO:0005249">
    <property type="term" value="F:voltage-gated potassium channel activity"/>
    <property type="evidence" value="ECO:0007669"/>
    <property type="project" value="InterPro"/>
</dbReference>
<evidence type="ECO:0000256" key="7">
    <source>
        <dbReference type="ARBA" id="ARBA00023303"/>
    </source>
</evidence>
<evidence type="ECO:0000313" key="13">
    <source>
        <dbReference type="Proteomes" id="UP000194632"/>
    </source>
</evidence>
<feature type="coiled-coil region" evidence="8">
    <location>
        <begin position="214"/>
        <end position="241"/>
    </location>
</feature>
<dbReference type="AlphaFoldDB" id="A0A243Q7P5"/>
<dbReference type="Pfam" id="PF07885">
    <property type="entry name" value="Ion_trans_2"/>
    <property type="match status" value="1"/>
</dbReference>
<dbReference type="Proteomes" id="UP000194632">
    <property type="component" value="Unassembled WGS sequence"/>
</dbReference>
<dbReference type="InterPro" id="IPR027359">
    <property type="entry name" value="Volt_channel_dom_sf"/>
</dbReference>
<proteinExistence type="predicted"/>
<accession>A0A243Q7P5</accession>
<evidence type="ECO:0000313" key="12">
    <source>
        <dbReference type="EMBL" id="OUC77543.1"/>
    </source>
</evidence>
<feature type="transmembrane region" description="Helical" evidence="10">
    <location>
        <begin position="16"/>
        <end position="35"/>
    </location>
</feature>
<keyword evidence="5" id="KW-0406">Ion transport</keyword>
<keyword evidence="7" id="KW-0407">Ion channel</keyword>
<dbReference type="SUPFAM" id="SSF81324">
    <property type="entry name" value="Voltage-gated potassium channels"/>
    <property type="match status" value="1"/>
</dbReference>
<organism evidence="12 13">
    <name type="scientific">Gordonia lacunae</name>
    <dbReference type="NCBI Taxonomy" id="417102"/>
    <lineage>
        <taxon>Bacteria</taxon>
        <taxon>Bacillati</taxon>
        <taxon>Actinomycetota</taxon>
        <taxon>Actinomycetes</taxon>
        <taxon>Mycobacteriales</taxon>
        <taxon>Gordoniaceae</taxon>
        <taxon>Gordonia</taxon>
    </lineage>
</organism>
<reference evidence="12 13" key="1">
    <citation type="submission" date="2017-05" db="EMBL/GenBank/DDBJ databases">
        <title>Biotechnological potential of actinobacteria isolated from South African environments.</title>
        <authorList>
            <person name="Le Roes-Hill M."/>
            <person name="Prins A."/>
            <person name="Durrell K.A."/>
        </authorList>
    </citation>
    <scope>NUCLEOTIDE SEQUENCE [LARGE SCALE GENOMIC DNA]</scope>
    <source>
        <strain evidence="12">BS2</strain>
    </source>
</reference>
<feature type="transmembrane region" description="Helical" evidence="10">
    <location>
        <begin position="47"/>
        <end position="66"/>
    </location>
</feature>
<dbReference type="InterPro" id="IPR028325">
    <property type="entry name" value="VG_K_chnl"/>
</dbReference>
<dbReference type="Gene3D" id="1.20.120.350">
    <property type="entry name" value="Voltage-gated potassium channels. Chain C"/>
    <property type="match status" value="1"/>
</dbReference>
<dbReference type="OrthoDB" id="9799090at2"/>
<name>A0A243Q7P5_9ACTN</name>
<feature type="domain" description="Potassium channel" evidence="11">
    <location>
        <begin position="125"/>
        <end position="203"/>
    </location>
</feature>
<keyword evidence="3 10" id="KW-0812">Transmembrane</keyword>
<gene>
    <name evidence="12" type="ORF">CA982_16940</name>
</gene>
<feature type="transmembrane region" description="Helical" evidence="10">
    <location>
        <begin position="178"/>
        <end position="203"/>
    </location>
</feature>
<evidence type="ECO:0000256" key="5">
    <source>
        <dbReference type="ARBA" id="ARBA00023065"/>
    </source>
</evidence>
<dbReference type="PANTHER" id="PTHR11537:SF254">
    <property type="entry name" value="POTASSIUM VOLTAGE-GATED CHANNEL PROTEIN SHAB"/>
    <property type="match status" value="1"/>
</dbReference>
<evidence type="ECO:0000256" key="6">
    <source>
        <dbReference type="ARBA" id="ARBA00023136"/>
    </source>
</evidence>
<protein>
    <submittedName>
        <fullName evidence="12">Ion transporter</fullName>
    </submittedName>
</protein>
<dbReference type="PANTHER" id="PTHR11537">
    <property type="entry name" value="VOLTAGE-GATED POTASSIUM CHANNEL"/>
    <property type="match status" value="1"/>
</dbReference>
<dbReference type="Gene3D" id="1.10.287.70">
    <property type="match status" value="1"/>
</dbReference>
<sequence>MGSSQALDRWERRAEWPLAIVAVIFLVVYSVQVLADPSISVRVGLDWVLAIAWLVFAVDYVARLALAPDRGRWFVRHVLDLAIVVLPALRPLRLLRLLVVVAALQRAIGTAIRGRVAVYTVCSAILFLYAASLAIYETERDVPGASIASFGDALWWSVTTVTTVGYGDYSPVTASGRVIAACLMIGGISLIGVVTATIASWIVERVSEGDDANAAATRAQIESLRDEVQKLQTLLAALSWEATDPSSAGQNRPHRTRQANRASRIEETSG</sequence>
<feature type="region of interest" description="Disordered" evidence="9">
    <location>
        <begin position="242"/>
        <end position="270"/>
    </location>
</feature>
<dbReference type="RefSeq" id="WP_086536497.1">
    <property type="nucleotide sequence ID" value="NZ_NGFO01000020.1"/>
</dbReference>
<dbReference type="GO" id="GO:0008076">
    <property type="term" value="C:voltage-gated potassium channel complex"/>
    <property type="evidence" value="ECO:0007669"/>
    <property type="project" value="InterPro"/>
</dbReference>
<keyword evidence="8" id="KW-0175">Coiled coil</keyword>
<evidence type="ECO:0000256" key="9">
    <source>
        <dbReference type="SAM" id="MobiDB-lite"/>
    </source>
</evidence>
<evidence type="ECO:0000256" key="8">
    <source>
        <dbReference type="SAM" id="Coils"/>
    </source>
</evidence>
<dbReference type="GO" id="GO:0001508">
    <property type="term" value="P:action potential"/>
    <property type="evidence" value="ECO:0007669"/>
    <property type="project" value="TreeGrafter"/>
</dbReference>
<dbReference type="InterPro" id="IPR013099">
    <property type="entry name" value="K_chnl_dom"/>
</dbReference>
<dbReference type="EMBL" id="NGFO01000020">
    <property type="protein sequence ID" value="OUC77543.1"/>
    <property type="molecule type" value="Genomic_DNA"/>
</dbReference>
<evidence type="ECO:0000256" key="2">
    <source>
        <dbReference type="ARBA" id="ARBA00022448"/>
    </source>
</evidence>
<evidence type="ECO:0000256" key="3">
    <source>
        <dbReference type="ARBA" id="ARBA00022692"/>
    </source>
</evidence>